<dbReference type="GO" id="GO:0005684">
    <property type="term" value="C:U2-type spliceosomal complex"/>
    <property type="evidence" value="ECO:0007669"/>
    <property type="project" value="TreeGrafter"/>
</dbReference>
<proteinExistence type="predicted"/>
<dbReference type="PANTHER" id="PTHR12930">
    <property type="entry name" value="ZINC FINGER PROTEIN 183"/>
    <property type="match status" value="1"/>
</dbReference>
<feature type="region of interest" description="Disordered" evidence="5">
    <location>
        <begin position="67"/>
        <end position="86"/>
    </location>
</feature>
<feature type="compositionally biased region" description="Acidic residues" evidence="5">
    <location>
        <begin position="303"/>
        <end position="312"/>
    </location>
</feature>
<evidence type="ECO:0000256" key="2">
    <source>
        <dbReference type="ARBA" id="ARBA00022771"/>
    </source>
</evidence>
<feature type="domain" description="C3H1-type" evidence="6">
    <location>
        <begin position="127"/>
        <end position="155"/>
    </location>
</feature>
<feature type="non-terminal residue" evidence="7">
    <location>
        <position position="1"/>
    </location>
</feature>
<evidence type="ECO:0000313" key="8">
    <source>
        <dbReference type="Proteomes" id="UP000290809"/>
    </source>
</evidence>
<keyword evidence="8" id="KW-1185">Reference proteome</keyword>
<dbReference type="Proteomes" id="UP000290809">
    <property type="component" value="Unassembled WGS sequence"/>
</dbReference>
<sequence>ILSMTKTWEKVVSSLKSVVEKIYDKKRVFILHKFYFEKGSSSEDEAVIKTQKRRQINNMLYQQTSKFSGNKNCSSDDDSDKFDNSTPNTVTYKASHSKESRITKEHIATATVEIDTDVNCDAQAIFEKAQKLNQDYKETGFCSFGDSCKFLHDRSDYKHGWQIEQELAEGVYGIDGEDNRYEISHNSSEDEGFEDIPLFCMICRKDYKDPVVTIYQRLFQICQNLLSRITILREKKKKHSELSESDHEDQHHSCSHSPVQCKGEQSDKGDFLNKSVETGWVPTNKVQLPKSSEPNWAKPEAPEYCDSDEESD</sequence>
<evidence type="ECO:0000256" key="4">
    <source>
        <dbReference type="PROSITE-ProRule" id="PRU00723"/>
    </source>
</evidence>
<keyword evidence="3 4" id="KW-0862">Zinc</keyword>
<feature type="compositionally biased region" description="Basic and acidic residues" evidence="5">
    <location>
        <begin position="240"/>
        <end position="252"/>
    </location>
</feature>
<gene>
    <name evidence="7" type="ORF">DC041_0001399</name>
</gene>
<feature type="region of interest" description="Disordered" evidence="5">
    <location>
        <begin position="240"/>
        <end position="312"/>
    </location>
</feature>
<dbReference type="InterPro" id="IPR000571">
    <property type="entry name" value="Znf_CCCH"/>
</dbReference>
<evidence type="ECO:0000256" key="5">
    <source>
        <dbReference type="SAM" id="MobiDB-lite"/>
    </source>
</evidence>
<dbReference type="SUPFAM" id="SSF90229">
    <property type="entry name" value="CCCH zinc finger"/>
    <property type="match status" value="1"/>
</dbReference>
<name>A0A430QMB3_SCHBO</name>
<dbReference type="InterPro" id="IPR036855">
    <property type="entry name" value="Znf_CCCH_sf"/>
</dbReference>
<dbReference type="AlphaFoldDB" id="A0A430QMB3"/>
<dbReference type="Pfam" id="PF00642">
    <property type="entry name" value="zf-CCCH"/>
    <property type="match status" value="1"/>
</dbReference>
<feature type="zinc finger region" description="C3H1-type" evidence="4">
    <location>
        <begin position="127"/>
        <end position="155"/>
    </location>
</feature>
<dbReference type="InterPro" id="IPR039971">
    <property type="entry name" value="CWC24-like"/>
</dbReference>
<protein>
    <submittedName>
        <fullName evidence="7">RING finger protein 113A</fullName>
    </submittedName>
</protein>
<keyword evidence="1 4" id="KW-0479">Metal-binding</keyword>
<evidence type="ECO:0000313" key="7">
    <source>
        <dbReference type="EMBL" id="RTG88842.1"/>
    </source>
</evidence>
<feature type="compositionally biased region" description="Polar residues" evidence="5">
    <location>
        <begin position="284"/>
        <end position="294"/>
    </location>
</feature>
<keyword evidence="2 4" id="KW-0863">Zinc-finger</keyword>
<dbReference type="GO" id="GO:0008270">
    <property type="term" value="F:zinc ion binding"/>
    <property type="evidence" value="ECO:0007669"/>
    <property type="project" value="UniProtKB-KW"/>
</dbReference>
<dbReference type="EMBL" id="QMKO01001548">
    <property type="protein sequence ID" value="RTG88842.1"/>
    <property type="molecule type" value="Genomic_DNA"/>
</dbReference>
<accession>A0A430QMB3</accession>
<comment type="caution">
    <text evidence="7">The sequence shown here is derived from an EMBL/GenBank/DDBJ whole genome shotgun (WGS) entry which is preliminary data.</text>
</comment>
<evidence type="ECO:0000259" key="6">
    <source>
        <dbReference type="PROSITE" id="PS50103"/>
    </source>
</evidence>
<dbReference type="PROSITE" id="PS50103">
    <property type="entry name" value="ZF_C3H1"/>
    <property type="match status" value="1"/>
</dbReference>
<organism evidence="7 8">
    <name type="scientific">Schistosoma bovis</name>
    <name type="common">Blood fluke</name>
    <dbReference type="NCBI Taxonomy" id="6184"/>
    <lineage>
        <taxon>Eukaryota</taxon>
        <taxon>Metazoa</taxon>
        <taxon>Spiralia</taxon>
        <taxon>Lophotrochozoa</taxon>
        <taxon>Platyhelminthes</taxon>
        <taxon>Trematoda</taxon>
        <taxon>Digenea</taxon>
        <taxon>Strigeidida</taxon>
        <taxon>Schistosomatoidea</taxon>
        <taxon>Schistosomatidae</taxon>
        <taxon>Schistosoma</taxon>
    </lineage>
</organism>
<dbReference type="STRING" id="6184.A0A430QMB3"/>
<evidence type="ECO:0000256" key="1">
    <source>
        <dbReference type="ARBA" id="ARBA00022723"/>
    </source>
</evidence>
<dbReference type="GO" id="GO:0034247">
    <property type="term" value="P:snoRNA splicing"/>
    <property type="evidence" value="ECO:0007669"/>
    <property type="project" value="TreeGrafter"/>
</dbReference>
<reference evidence="7 8" key="1">
    <citation type="journal article" date="2019" name="PLoS Pathog.">
        <title>Genome sequence of the bovine parasite Schistosoma bovis Tanzania.</title>
        <authorList>
            <person name="Oey H."/>
            <person name="Zakrzewski M."/>
            <person name="Gobert G."/>
            <person name="Gravermann K."/>
            <person name="Stoye J."/>
            <person name="Jones M."/>
            <person name="Mcmanus D."/>
            <person name="Krause L."/>
        </authorList>
    </citation>
    <scope>NUCLEOTIDE SEQUENCE [LARGE SCALE GENOMIC DNA]</scope>
    <source>
        <strain evidence="7 8">TAN1997</strain>
    </source>
</reference>
<dbReference type="PANTHER" id="PTHR12930:SF0">
    <property type="entry name" value="RING FINGER PROTEIN 113B"/>
    <property type="match status" value="1"/>
</dbReference>
<evidence type="ECO:0000256" key="3">
    <source>
        <dbReference type="ARBA" id="ARBA00022833"/>
    </source>
</evidence>